<reference evidence="1 2" key="1">
    <citation type="submission" date="2018-06" db="EMBL/GenBank/DDBJ databases">
        <authorList>
            <consortium name="Pathogen Informatics"/>
            <person name="Doyle S."/>
        </authorList>
    </citation>
    <scope>NUCLEOTIDE SEQUENCE [LARGE SCALE GENOMIC DNA]</scope>
    <source>
        <strain evidence="1 2">NCTC13160</strain>
    </source>
</reference>
<protein>
    <submittedName>
        <fullName evidence="1">Uncharacterized protein</fullName>
    </submittedName>
</protein>
<evidence type="ECO:0000313" key="1">
    <source>
        <dbReference type="EMBL" id="SUA74300.1"/>
    </source>
</evidence>
<accession>A0A378YCP2</accession>
<organism evidence="1 2">
    <name type="scientific">Pandoraea pnomenusa</name>
    <dbReference type="NCBI Taxonomy" id="93220"/>
    <lineage>
        <taxon>Bacteria</taxon>
        <taxon>Pseudomonadati</taxon>
        <taxon>Pseudomonadota</taxon>
        <taxon>Betaproteobacteria</taxon>
        <taxon>Burkholderiales</taxon>
        <taxon>Burkholderiaceae</taxon>
        <taxon>Pandoraea</taxon>
    </lineage>
</organism>
<dbReference type="EMBL" id="UGSG01000001">
    <property type="protein sequence ID" value="SUA74300.1"/>
    <property type="molecule type" value="Genomic_DNA"/>
</dbReference>
<name>A0A378YCP2_9BURK</name>
<evidence type="ECO:0000313" key="2">
    <source>
        <dbReference type="Proteomes" id="UP000254573"/>
    </source>
</evidence>
<dbReference type="AlphaFoldDB" id="A0A378YCP2"/>
<gene>
    <name evidence="1" type="ORF">NCTC13160_00245</name>
</gene>
<dbReference type="Proteomes" id="UP000254573">
    <property type="component" value="Unassembled WGS sequence"/>
</dbReference>
<proteinExistence type="predicted"/>
<sequence>MGFCYLAHNTIHMKPYREERRIARKAQWVRTFSGKTREAGYVFMHTFHEKNTIAPGGLAAKGVDLHH</sequence>